<proteinExistence type="predicted"/>
<dbReference type="Pfam" id="PF05035">
    <property type="entry name" value="DGOK"/>
    <property type="match status" value="1"/>
</dbReference>
<dbReference type="InterPro" id="IPR042258">
    <property type="entry name" value="DGOK_N"/>
</dbReference>
<gene>
    <name evidence="1" type="ORF">SIL87_16910</name>
</gene>
<dbReference type="InterPro" id="IPR007729">
    <property type="entry name" value="DGOK"/>
</dbReference>
<comment type="caution">
    <text evidence="1">The sequence shown here is derived from an EMBL/GenBank/DDBJ whole genome shotgun (WGS) entry which is preliminary data.</text>
</comment>
<reference evidence="1 2" key="1">
    <citation type="submission" date="2023-11" db="EMBL/GenBank/DDBJ databases">
        <title>MicrobeMod: A computational toolkit for identifying prokaryotic methylation and restriction-modification with nanopore sequencing.</title>
        <authorList>
            <person name="Crits-Christoph A."/>
            <person name="Kang S.C."/>
            <person name="Lee H."/>
            <person name="Ostrov N."/>
        </authorList>
    </citation>
    <scope>NUCLEOTIDE SEQUENCE [LARGE SCALE GENOMIC DNA]</scope>
    <source>
        <strain evidence="1 2">DSMZ 700</strain>
    </source>
</reference>
<organism evidence="1 2">
    <name type="scientific">Acidiphilium acidophilum</name>
    <name type="common">Thiobacillus acidophilus</name>
    <dbReference type="NCBI Taxonomy" id="76588"/>
    <lineage>
        <taxon>Bacteria</taxon>
        <taxon>Pseudomonadati</taxon>
        <taxon>Pseudomonadota</taxon>
        <taxon>Alphaproteobacteria</taxon>
        <taxon>Acetobacterales</taxon>
        <taxon>Acidocellaceae</taxon>
        <taxon>Acidiphilium</taxon>
    </lineage>
</organism>
<dbReference type="Proteomes" id="UP001279553">
    <property type="component" value="Unassembled WGS sequence"/>
</dbReference>
<keyword evidence="2" id="KW-1185">Reference proteome</keyword>
<dbReference type="Gene3D" id="3.30.420.310">
    <property type="entry name" value="2-keto-3-deoxy-galactonokinase, C-terminal domain"/>
    <property type="match status" value="1"/>
</dbReference>
<dbReference type="EMBL" id="JAWXYB010000018">
    <property type="protein sequence ID" value="MDX5932439.1"/>
    <property type="molecule type" value="Genomic_DNA"/>
</dbReference>
<evidence type="ECO:0000313" key="1">
    <source>
        <dbReference type="EMBL" id="MDX5932439.1"/>
    </source>
</evidence>
<name>A0AAW9DTL3_ACIAO</name>
<dbReference type="InterPro" id="IPR042257">
    <property type="entry name" value="DGOK_C"/>
</dbReference>
<accession>A0AAW9DTL3</accession>
<dbReference type="AlphaFoldDB" id="A0AAW9DTL3"/>
<dbReference type="GO" id="GO:0008671">
    <property type="term" value="F:2-dehydro-3-deoxygalactonokinase activity"/>
    <property type="evidence" value="ECO:0007669"/>
    <property type="project" value="InterPro"/>
</dbReference>
<dbReference type="GO" id="GO:0034194">
    <property type="term" value="P:D-galactonate catabolic process"/>
    <property type="evidence" value="ECO:0007669"/>
    <property type="project" value="InterPro"/>
</dbReference>
<dbReference type="RefSeq" id="WP_319615291.1">
    <property type="nucleotide sequence ID" value="NZ_JAWXYB010000018.1"/>
</dbReference>
<dbReference type="Gene3D" id="3.30.420.300">
    <property type="entry name" value="2-keto-3-deoxy-galactonokinase, substrate binding domain"/>
    <property type="match status" value="1"/>
</dbReference>
<protein>
    <submittedName>
        <fullName evidence="1">2-dehydro-3-deoxygalactonokinase</fullName>
    </submittedName>
</protein>
<dbReference type="CDD" id="cd24012">
    <property type="entry name" value="ASKHA_NBD_KDGal-kinase"/>
    <property type="match status" value="1"/>
</dbReference>
<evidence type="ECO:0000313" key="2">
    <source>
        <dbReference type="Proteomes" id="UP001279553"/>
    </source>
</evidence>
<sequence>MIGIDWGTTSLRAWRLERDGAIIEARTSPRGIMTIPDGEFEPVLRETVGDWLTGGETRILLCGMIGSRQGWVEAPYLPCPAGIEDIASHLTRVAFPDADIMIVPGLVTSDSNGVPDIMRGEETQILGVTADAAAPMMVCLPGTHSKWAFVAGGRIEQFRTFMTGEAFAALSTHTILARTIRPAAIDPASFAAGLARAREPGGLLHHAFGVRTRSLRLGIGEAESYAYLSGLLIGHELNAALDDQSGTVAVVGAPALTSLYVTAIQTLGGTAVAIDETAGATGLAHLGARAPWT</sequence>